<dbReference type="Pfam" id="PF25262">
    <property type="entry name" value="DUF7862"/>
    <property type="match status" value="1"/>
</dbReference>
<dbReference type="RefSeq" id="WP_204907613.1">
    <property type="nucleotide sequence ID" value="NZ_JACJLV010000001.1"/>
</dbReference>
<dbReference type="NCBIfam" id="NF033445">
    <property type="entry name" value="BREX_PglZ_4"/>
    <property type="match status" value="1"/>
</dbReference>
<protein>
    <submittedName>
        <fullName evidence="4">BREX-4 system phosphatase PglZ</fullName>
    </submittedName>
</protein>
<keyword evidence="5" id="KW-1185">Reference proteome</keyword>
<feature type="domain" description="DUF7864" evidence="3">
    <location>
        <begin position="7"/>
        <end position="184"/>
    </location>
</feature>
<gene>
    <name evidence="4" type="primary">pglZ</name>
    <name evidence="4" type="ORF">H6A13_00265</name>
</gene>
<dbReference type="InterPro" id="IPR057184">
    <property type="entry name" value="DUF7862"/>
</dbReference>
<proteinExistence type="predicted"/>
<reference evidence="4" key="2">
    <citation type="journal article" date="2021" name="Sci. Rep.">
        <title>The distribution of antibiotic resistance genes in chicken gut microbiota commensals.</title>
        <authorList>
            <person name="Juricova H."/>
            <person name="Matiasovicova J."/>
            <person name="Kubasova T."/>
            <person name="Cejkova D."/>
            <person name="Rychlik I."/>
        </authorList>
    </citation>
    <scope>NUCLEOTIDE SEQUENCE</scope>
    <source>
        <strain evidence="4">An420c</strain>
    </source>
</reference>
<evidence type="ECO:0000259" key="3">
    <source>
        <dbReference type="Pfam" id="PF25264"/>
    </source>
</evidence>
<reference evidence="4" key="1">
    <citation type="submission" date="2020-08" db="EMBL/GenBank/DDBJ databases">
        <authorList>
            <person name="Cejkova D."/>
            <person name="Kubasova T."/>
            <person name="Jahodarova E."/>
            <person name="Rychlik I."/>
        </authorList>
    </citation>
    <scope>NUCLEOTIDE SEQUENCE</scope>
    <source>
        <strain evidence="4">An420c</strain>
    </source>
</reference>
<dbReference type="Proteomes" id="UP000713880">
    <property type="component" value="Unassembled WGS sequence"/>
</dbReference>
<evidence type="ECO:0000259" key="1">
    <source>
        <dbReference type="Pfam" id="PF25262"/>
    </source>
</evidence>
<dbReference type="InterPro" id="IPR057186">
    <property type="entry name" value="DUF7864"/>
</dbReference>
<name>A0A938WYU6_9CLOT</name>
<accession>A0A938WYU6</accession>
<organism evidence="4 5">
    <name type="scientific">Mordavella massiliensis</name>
    <dbReference type="NCBI Taxonomy" id="1871024"/>
    <lineage>
        <taxon>Bacteria</taxon>
        <taxon>Bacillati</taxon>
        <taxon>Bacillota</taxon>
        <taxon>Clostridia</taxon>
        <taxon>Eubacteriales</taxon>
        <taxon>Clostridiaceae</taxon>
        <taxon>Mordavella</taxon>
    </lineage>
</organism>
<dbReference type="Pfam" id="PF25263">
    <property type="entry name" value="DUF7863"/>
    <property type="match status" value="1"/>
</dbReference>
<sequence>MYCKTVNECFQEINAYCAGESWGQPLLVNTENFNDFQTVLQRLEADANKQCVFVSQFTQKNGLPIIDDAIAKIVGKDTFVLVGTSQAVMLRNETAVDALVDELLGLSISGHAIVLLSHCKKFIDRYLQRDLRYDRRVILVAGSPSPLPQIKLTDNEAVCVGFKPLNGIQGLLKYMEKMDDNRLQAHPTLTVLTNFKTTLFRQSLYSVSESTGIYDAICQKYPDLTLTKNNYGTQEQWSWLLEVMKDVDTFSAFVCSHFGATTNLIAHLDSVLESDDKNMLWLLWLAMQVFGVGTNKYVARIISHADSVDVFERSLYNELLDIKYDDPLFDIYYAERKRILDNIPENLPYIDDYCDQIGKYEKYAVRYLTSTSERERYELVRCLSIYDYSEEEVSEILKNGFPDIYCYMQPFTFDVLNTKLPDADSPLRKELTDYFIQYKQQKLTNRIYDDFITKVDNHAVDRPFMKLQPRSSIVSKLDKNKTGFFFFDALGVEYLAFIQSKCERYGLVFEVSVGRCELPSITSENKEFENTCPNVKKISDLDELKHHSMIYDYETCPYPIHLFRELEIIDTELRRIQTQLAQGTIEKAVILSDHGASRLAVLYGKESTSNIELSEKGVHSGRCCKIDDDPNLPQASYEDGYAVLANYERFKGSRAANLEVHGGATLEEVLVPVITLVRKPDNITYCFVEPVIKYKMGQDAKITLFSNMSMKQPRIQVNGIFYNGTFVGDKKHAEFVMPELKRTNSYEAFVYDGDKNVGVTLSFRIERATKQKNLFGL</sequence>
<evidence type="ECO:0000313" key="5">
    <source>
        <dbReference type="Proteomes" id="UP000713880"/>
    </source>
</evidence>
<dbReference type="InterPro" id="IPR057185">
    <property type="entry name" value="DUF7863"/>
</dbReference>
<dbReference type="Pfam" id="PF25264">
    <property type="entry name" value="DUF7864"/>
    <property type="match status" value="1"/>
</dbReference>
<dbReference type="AlphaFoldDB" id="A0A938WYU6"/>
<dbReference type="EMBL" id="JACJLV010000001">
    <property type="protein sequence ID" value="MBM6825540.1"/>
    <property type="molecule type" value="Genomic_DNA"/>
</dbReference>
<evidence type="ECO:0000259" key="2">
    <source>
        <dbReference type="Pfam" id="PF25263"/>
    </source>
</evidence>
<comment type="caution">
    <text evidence="4">The sequence shown here is derived from an EMBL/GenBank/DDBJ whole genome shotgun (WGS) entry which is preliminary data.</text>
</comment>
<evidence type="ECO:0000313" key="4">
    <source>
        <dbReference type="EMBL" id="MBM6825540.1"/>
    </source>
</evidence>
<feature type="domain" description="DUF7863" evidence="2">
    <location>
        <begin position="217"/>
        <end position="386"/>
    </location>
</feature>
<feature type="domain" description="DUF7862" evidence="1">
    <location>
        <begin position="683"/>
        <end position="767"/>
    </location>
</feature>